<dbReference type="Pfam" id="PF19833">
    <property type="entry name" value="RecG_dom3_C"/>
    <property type="match status" value="1"/>
</dbReference>
<dbReference type="InterPro" id="IPR033454">
    <property type="entry name" value="RecG_wedge"/>
</dbReference>
<feature type="region of interest" description="Disordered" evidence="16">
    <location>
        <begin position="197"/>
        <end position="216"/>
    </location>
</feature>
<dbReference type="Gene3D" id="2.40.50.140">
    <property type="entry name" value="Nucleic acid-binding proteins"/>
    <property type="match status" value="1"/>
</dbReference>
<dbReference type="InterPro" id="IPR011545">
    <property type="entry name" value="DEAD/DEAH_box_helicase_dom"/>
</dbReference>
<dbReference type="InterPro" id="IPR012340">
    <property type="entry name" value="NA-bd_OB-fold"/>
</dbReference>
<keyword evidence="8" id="KW-0238">DNA-binding</keyword>
<dbReference type="SUPFAM" id="SSF52540">
    <property type="entry name" value="P-loop containing nucleoside triphosphate hydrolases"/>
    <property type="match status" value="2"/>
</dbReference>
<keyword evidence="20" id="KW-1185">Reference proteome</keyword>
<evidence type="ECO:0000256" key="1">
    <source>
        <dbReference type="ARBA" id="ARBA00007504"/>
    </source>
</evidence>
<accession>A0A6L8W5G5</accession>
<dbReference type="InterPro" id="IPR014001">
    <property type="entry name" value="Helicase_ATP-bd"/>
</dbReference>
<dbReference type="NCBIfam" id="NF008164">
    <property type="entry name" value="PRK10917.1-2"/>
    <property type="match status" value="1"/>
</dbReference>
<evidence type="ECO:0000259" key="17">
    <source>
        <dbReference type="PROSITE" id="PS51192"/>
    </source>
</evidence>
<evidence type="ECO:0000256" key="16">
    <source>
        <dbReference type="SAM" id="MobiDB-lite"/>
    </source>
</evidence>
<dbReference type="Pfam" id="PF00271">
    <property type="entry name" value="Helicase_C"/>
    <property type="match status" value="1"/>
</dbReference>
<evidence type="ECO:0000313" key="20">
    <source>
        <dbReference type="Proteomes" id="UP000476030"/>
    </source>
</evidence>
<keyword evidence="7 15" id="KW-0067">ATP-binding</keyword>
<evidence type="ECO:0000256" key="6">
    <source>
        <dbReference type="ARBA" id="ARBA00022806"/>
    </source>
</evidence>
<evidence type="ECO:0000256" key="8">
    <source>
        <dbReference type="ARBA" id="ARBA00023125"/>
    </source>
</evidence>
<keyword evidence="6 15" id="KW-0347">Helicase</keyword>
<evidence type="ECO:0000256" key="9">
    <source>
        <dbReference type="ARBA" id="ARBA00023172"/>
    </source>
</evidence>
<reference evidence="19 20" key="1">
    <citation type="submission" date="2019-12" db="EMBL/GenBank/DDBJ databases">
        <title>Snethiella sp. nov. sp. isolated from sea sand.</title>
        <authorList>
            <person name="Kim J."/>
            <person name="Jeong S.E."/>
            <person name="Jung H.S."/>
            <person name="Jeon C.O."/>
        </authorList>
    </citation>
    <scope>NUCLEOTIDE SEQUENCE [LARGE SCALE GENOMIC DNA]</scope>
    <source>
        <strain evidence="19 20">DP05</strain>
    </source>
</reference>
<dbReference type="InterPro" id="IPR001650">
    <property type="entry name" value="Helicase_C-like"/>
</dbReference>
<dbReference type="SMART" id="SM00490">
    <property type="entry name" value="HELICc"/>
    <property type="match status" value="1"/>
</dbReference>
<dbReference type="Proteomes" id="UP000476030">
    <property type="component" value="Unassembled WGS sequence"/>
</dbReference>
<evidence type="ECO:0000256" key="5">
    <source>
        <dbReference type="ARBA" id="ARBA00022801"/>
    </source>
</evidence>
<dbReference type="NCBIfam" id="NF008165">
    <property type="entry name" value="PRK10917.1-3"/>
    <property type="match status" value="1"/>
</dbReference>
<feature type="domain" description="Helicase C-terminal" evidence="18">
    <location>
        <begin position="478"/>
        <end position="623"/>
    </location>
</feature>
<dbReference type="Gene3D" id="3.40.50.300">
    <property type="entry name" value="P-loop containing nucleotide triphosphate hydrolases"/>
    <property type="match status" value="2"/>
</dbReference>
<dbReference type="GO" id="GO:0006310">
    <property type="term" value="P:DNA recombination"/>
    <property type="evidence" value="ECO:0007669"/>
    <property type="project" value="UniProtKB-UniRule"/>
</dbReference>
<dbReference type="PANTHER" id="PTHR47964">
    <property type="entry name" value="ATP-DEPENDENT DNA HELICASE HOMOLOG RECG, CHLOROPLASTIC"/>
    <property type="match status" value="1"/>
</dbReference>
<keyword evidence="4 15" id="KW-0227">DNA damage</keyword>
<dbReference type="SUPFAM" id="SSF50249">
    <property type="entry name" value="Nucleic acid-binding proteins"/>
    <property type="match status" value="1"/>
</dbReference>
<dbReference type="CDD" id="cd17992">
    <property type="entry name" value="DEXHc_RecG"/>
    <property type="match status" value="1"/>
</dbReference>
<evidence type="ECO:0000259" key="18">
    <source>
        <dbReference type="PROSITE" id="PS51194"/>
    </source>
</evidence>
<evidence type="ECO:0000256" key="13">
    <source>
        <dbReference type="ARBA" id="ARBA00034808"/>
    </source>
</evidence>
<comment type="catalytic activity">
    <reaction evidence="12 15">
        <text>Couples ATP hydrolysis with the unwinding of duplex DNA by translocating in the 3'-5' direction.</text>
        <dbReference type="EC" id="5.6.2.4"/>
    </reaction>
</comment>
<feature type="domain" description="Helicase ATP-binding" evidence="17">
    <location>
        <begin position="280"/>
        <end position="445"/>
    </location>
</feature>
<evidence type="ECO:0000256" key="14">
    <source>
        <dbReference type="ARBA" id="ARBA00048988"/>
    </source>
</evidence>
<dbReference type="GO" id="GO:0005524">
    <property type="term" value="F:ATP binding"/>
    <property type="evidence" value="ECO:0007669"/>
    <property type="project" value="UniProtKB-KW"/>
</dbReference>
<keyword evidence="3 15" id="KW-0547">Nucleotide-binding</keyword>
<proteinExistence type="inferred from homology"/>
<dbReference type="GO" id="GO:0006281">
    <property type="term" value="P:DNA repair"/>
    <property type="evidence" value="ECO:0007669"/>
    <property type="project" value="UniProtKB-UniRule"/>
</dbReference>
<comment type="catalytic activity">
    <reaction evidence="14 15">
        <text>ATP + H2O = ADP + phosphate + H(+)</text>
        <dbReference type="Rhea" id="RHEA:13065"/>
        <dbReference type="ChEBI" id="CHEBI:15377"/>
        <dbReference type="ChEBI" id="CHEBI:15378"/>
        <dbReference type="ChEBI" id="CHEBI:30616"/>
        <dbReference type="ChEBI" id="CHEBI:43474"/>
        <dbReference type="ChEBI" id="CHEBI:456216"/>
        <dbReference type="EC" id="5.6.2.4"/>
    </reaction>
</comment>
<gene>
    <name evidence="19" type="primary">recG</name>
    <name evidence="19" type="ORF">GQE98_07025</name>
</gene>
<evidence type="ECO:0000256" key="2">
    <source>
        <dbReference type="ARBA" id="ARBA00017846"/>
    </source>
</evidence>
<dbReference type="InterPro" id="IPR027417">
    <property type="entry name" value="P-loop_NTPase"/>
</dbReference>
<dbReference type="PANTHER" id="PTHR47964:SF1">
    <property type="entry name" value="ATP-DEPENDENT DNA HELICASE HOMOLOG RECG, CHLOROPLASTIC"/>
    <property type="match status" value="1"/>
</dbReference>
<dbReference type="Pfam" id="PF17191">
    <property type="entry name" value="RecG_wedge"/>
    <property type="match status" value="1"/>
</dbReference>
<comment type="similarity">
    <text evidence="1 15">Belongs to the helicase family. RecG subfamily.</text>
</comment>
<dbReference type="CDD" id="cd04488">
    <property type="entry name" value="RecG_wedge_OBF"/>
    <property type="match status" value="1"/>
</dbReference>
<keyword evidence="5 15" id="KW-0378">Hydrolase</keyword>
<evidence type="ECO:0000256" key="10">
    <source>
        <dbReference type="ARBA" id="ARBA00023204"/>
    </source>
</evidence>
<dbReference type="GO" id="GO:0043138">
    <property type="term" value="F:3'-5' DNA helicase activity"/>
    <property type="evidence" value="ECO:0007669"/>
    <property type="project" value="UniProtKB-EC"/>
</dbReference>
<evidence type="ECO:0000256" key="15">
    <source>
        <dbReference type="RuleBase" id="RU363016"/>
    </source>
</evidence>
<keyword evidence="9 15" id="KW-0233">DNA recombination</keyword>
<evidence type="ECO:0000256" key="4">
    <source>
        <dbReference type="ARBA" id="ARBA00022763"/>
    </source>
</evidence>
<dbReference type="InterPro" id="IPR047112">
    <property type="entry name" value="RecG/Mfd"/>
</dbReference>
<dbReference type="EC" id="5.6.2.4" evidence="13 15"/>
<name>A0A6L8W5G5_9PROT</name>
<dbReference type="InterPro" id="IPR004609">
    <property type="entry name" value="ATP-dep_DNA_helicase_RecG"/>
</dbReference>
<dbReference type="RefSeq" id="WP_161314974.1">
    <property type="nucleotide sequence ID" value="NZ_WTUW01000002.1"/>
</dbReference>
<dbReference type="PROSITE" id="PS51192">
    <property type="entry name" value="HELICASE_ATP_BIND_1"/>
    <property type="match status" value="1"/>
</dbReference>
<sequence>MRPEVLYQLFSPISKLTGIGPRLTALIEKLAGPNIIDLAWHLPSGLVTRQQVTTLTPELINQNIVVTLHVDQHLPSRNRRVPYRIQCHAGDSSLTLTFFNGRERYLRQQLPEGQERIISGKLEEYAGEYQITHPDHIATRETVETVPLFEPVYPLTAGLTNQTFIKTSRQFLPLLPDLPEWNDKSLMAREKWEGWKESLSRAHSPKSEEELERDTPARSRLAYDELLANQLALELVRRSMKRKPGRSLTETGEIREKVLASLPFKLTGAQNNALKEIREDMAGPHRMLRLLQGDVGSGKTVVALLAMVQAVEAGAQATIMAPTEILARQHFNAIEPLAAEAGMKCLLITGRLKGKKRTEILAELEEGTVDLVVGTHALFQEDVKFHDLGLAIIDEQHRFGVHQRLALSAKGRHGKGGVDVLVMTATPIPRTLALTAYGDMDVSIIAEKPPGRKPVDTRAIDLERLEAVAQGLGRKLAAGERVYWVCPLVEESQVLDVAAAEERFTYLQHLYGHQVGLIHGRLKPDEKDATMQRFMAGEINILVATTVIEVGVDVPEATVMIIEHAERFGLAQLHQLRGRVGRGGLEGTCLLLYAAPLSETQKARLGILRETEDGFRIAEEDLRLRGAGELLGTRQSGLPEFKLADLHAHSRLLIIARDDARLILEKDKALASERGSALKTLLYLFERDSAIRYLSG</sequence>
<evidence type="ECO:0000313" key="19">
    <source>
        <dbReference type="EMBL" id="MZR30386.1"/>
    </source>
</evidence>
<organism evidence="19 20">
    <name type="scientific">Sneathiella litorea</name>
    <dbReference type="NCBI Taxonomy" id="2606216"/>
    <lineage>
        <taxon>Bacteria</taxon>
        <taxon>Pseudomonadati</taxon>
        <taxon>Pseudomonadota</taxon>
        <taxon>Alphaproteobacteria</taxon>
        <taxon>Sneathiellales</taxon>
        <taxon>Sneathiellaceae</taxon>
        <taxon>Sneathiella</taxon>
    </lineage>
</organism>
<dbReference type="InterPro" id="IPR045562">
    <property type="entry name" value="RecG_dom3_C"/>
</dbReference>
<keyword evidence="11" id="KW-0413">Isomerase</keyword>
<evidence type="ECO:0000256" key="11">
    <source>
        <dbReference type="ARBA" id="ARBA00023235"/>
    </source>
</evidence>
<dbReference type="SMART" id="SM00487">
    <property type="entry name" value="DEXDc"/>
    <property type="match status" value="1"/>
</dbReference>
<evidence type="ECO:0000256" key="3">
    <source>
        <dbReference type="ARBA" id="ARBA00022741"/>
    </source>
</evidence>
<comment type="function">
    <text evidence="15">Plays a critical role in recombination and DNA repair. Helps process Holliday junction intermediates to mature products by catalyzing branch migration. Has replication fork regression activity, unwinds stalled or blocked replication forks to make a HJ that can be resolved. Has a DNA unwinding activity characteristic of a DNA helicase with 3'-5' polarity.</text>
</comment>
<evidence type="ECO:0000256" key="7">
    <source>
        <dbReference type="ARBA" id="ARBA00022840"/>
    </source>
</evidence>
<dbReference type="GO" id="GO:0016787">
    <property type="term" value="F:hydrolase activity"/>
    <property type="evidence" value="ECO:0007669"/>
    <property type="project" value="UniProtKB-KW"/>
</dbReference>
<dbReference type="NCBIfam" id="NF008168">
    <property type="entry name" value="PRK10917.2-2"/>
    <property type="match status" value="1"/>
</dbReference>
<evidence type="ECO:0000256" key="12">
    <source>
        <dbReference type="ARBA" id="ARBA00034617"/>
    </source>
</evidence>
<dbReference type="EMBL" id="WTUW01000002">
    <property type="protein sequence ID" value="MZR30386.1"/>
    <property type="molecule type" value="Genomic_DNA"/>
</dbReference>
<dbReference type="NCBIfam" id="TIGR00643">
    <property type="entry name" value="recG"/>
    <property type="match status" value="1"/>
</dbReference>
<protein>
    <recommendedName>
        <fullName evidence="2 15">ATP-dependent DNA helicase RecG</fullName>
        <ecNumber evidence="13 15">5.6.2.4</ecNumber>
    </recommendedName>
</protein>
<comment type="caution">
    <text evidence="19">The sequence shown here is derived from an EMBL/GenBank/DDBJ whole genome shotgun (WGS) entry which is preliminary data.</text>
</comment>
<dbReference type="Pfam" id="PF00270">
    <property type="entry name" value="DEAD"/>
    <property type="match status" value="1"/>
</dbReference>
<keyword evidence="10 15" id="KW-0234">DNA repair</keyword>
<dbReference type="GO" id="GO:0003677">
    <property type="term" value="F:DNA binding"/>
    <property type="evidence" value="ECO:0007669"/>
    <property type="project" value="UniProtKB-KW"/>
</dbReference>
<dbReference type="PROSITE" id="PS51194">
    <property type="entry name" value="HELICASE_CTER"/>
    <property type="match status" value="1"/>
</dbReference>
<dbReference type="AlphaFoldDB" id="A0A6L8W5G5"/>